<gene>
    <name evidence="4" type="ORF">UFOPK1808_01253</name>
</gene>
<evidence type="ECO:0000256" key="3">
    <source>
        <dbReference type="SAM" id="Phobius"/>
    </source>
</evidence>
<evidence type="ECO:0000313" key="4">
    <source>
        <dbReference type="EMBL" id="CAB4609146.1"/>
    </source>
</evidence>
<dbReference type="GO" id="GO:0020037">
    <property type="term" value="F:heme binding"/>
    <property type="evidence" value="ECO:0007669"/>
    <property type="project" value="InterPro"/>
</dbReference>
<dbReference type="InterPro" id="IPR004329">
    <property type="entry name" value="CcmE"/>
</dbReference>
<dbReference type="GO" id="GO:0017004">
    <property type="term" value="P:cytochrome complex assembly"/>
    <property type="evidence" value="ECO:0007669"/>
    <property type="project" value="InterPro"/>
</dbReference>
<dbReference type="Pfam" id="PF03100">
    <property type="entry name" value="CcmE"/>
    <property type="match status" value="1"/>
</dbReference>
<dbReference type="InterPro" id="IPR012340">
    <property type="entry name" value="NA-bd_OB-fold"/>
</dbReference>
<reference evidence="4" key="1">
    <citation type="submission" date="2020-05" db="EMBL/GenBank/DDBJ databases">
        <authorList>
            <person name="Chiriac C."/>
            <person name="Salcher M."/>
            <person name="Ghai R."/>
            <person name="Kavagutti S V."/>
        </authorList>
    </citation>
    <scope>NUCLEOTIDE SEQUENCE</scope>
</reference>
<protein>
    <submittedName>
        <fullName evidence="4">Unannotated protein</fullName>
    </submittedName>
</protein>
<dbReference type="GO" id="GO:0005886">
    <property type="term" value="C:plasma membrane"/>
    <property type="evidence" value="ECO:0007669"/>
    <property type="project" value="InterPro"/>
</dbReference>
<dbReference type="Gene3D" id="2.40.50.140">
    <property type="entry name" value="Nucleic acid-binding proteins"/>
    <property type="match status" value="1"/>
</dbReference>
<evidence type="ECO:0000256" key="1">
    <source>
        <dbReference type="ARBA" id="ARBA00004370"/>
    </source>
</evidence>
<sequence length="162" mass="17533">MDLTPRTATDASSTPSKPKRKWMPILVVVLALVGGGVVVTQFLTSAIDYYCNVDEVGVRDGCSGERRMRVQGVVEQKSVKKVDGATTFSLDYNKKSLQVVYEGDPGGVFQECIPVVAHGRIVNGVFESNRIEVKHSNQYVEKNAKRLDAANKEAAACSVLAG</sequence>
<keyword evidence="2 3" id="KW-0472">Membrane</keyword>
<keyword evidence="3" id="KW-1133">Transmembrane helix</keyword>
<dbReference type="AlphaFoldDB" id="A0A6J6H7X5"/>
<dbReference type="EMBL" id="CAEZUL010000179">
    <property type="protein sequence ID" value="CAB4609146.1"/>
    <property type="molecule type" value="Genomic_DNA"/>
</dbReference>
<accession>A0A6J6H7X5</accession>
<evidence type="ECO:0000256" key="2">
    <source>
        <dbReference type="ARBA" id="ARBA00023136"/>
    </source>
</evidence>
<dbReference type="SUPFAM" id="SSF82093">
    <property type="entry name" value="Heme chaperone CcmE"/>
    <property type="match status" value="1"/>
</dbReference>
<comment type="subcellular location">
    <subcellularLocation>
        <location evidence="1">Membrane</location>
    </subcellularLocation>
</comment>
<keyword evidence="3" id="KW-0812">Transmembrane</keyword>
<dbReference type="GO" id="GO:0017003">
    <property type="term" value="P:protein-heme linkage"/>
    <property type="evidence" value="ECO:0007669"/>
    <property type="project" value="InterPro"/>
</dbReference>
<dbReference type="InterPro" id="IPR036127">
    <property type="entry name" value="CcmE-like_sf"/>
</dbReference>
<name>A0A6J6H7X5_9ZZZZ</name>
<feature type="transmembrane region" description="Helical" evidence="3">
    <location>
        <begin position="22"/>
        <end position="43"/>
    </location>
</feature>
<organism evidence="4">
    <name type="scientific">freshwater metagenome</name>
    <dbReference type="NCBI Taxonomy" id="449393"/>
    <lineage>
        <taxon>unclassified sequences</taxon>
        <taxon>metagenomes</taxon>
        <taxon>ecological metagenomes</taxon>
    </lineage>
</organism>
<proteinExistence type="predicted"/>